<dbReference type="InterPro" id="IPR012934">
    <property type="entry name" value="Znf_AD"/>
</dbReference>
<evidence type="ECO:0000259" key="9">
    <source>
        <dbReference type="PROSITE" id="PS51915"/>
    </source>
</evidence>
<dbReference type="PROSITE" id="PS00028">
    <property type="entry name" value="ZINC_FINGER_C2H2_1"/>
    <property type="match status" value="4"/>
</dbReference>
<dbReference type="SMART" id="SM00355">
    <property type="entry name" value="ZnF_C2H2"/>
    <property type="match status" value="5"/>
</dbReference>
<feature type="domain" description="C2H2-type" evidence="8">
    <location>
        <begin position="318"/>
        <end position="345"/>
    </location>
</feature>
<feature type="compositionally biased region" description="Polar residues" evidence="7">
    <location>
        <begin position="159"/>
        <end position="180"/>
    </location>
</feature>
<name>Q17I70_AEDAE</name>
<dbReference type="Pfam" id="PF07776">
    <property type="entry name" value="zf-AD"/>
    <property type="match status" value="1"/>
</dbReference>
<dbReference type="KEGG" id="aag:5580123"/>
<dbReference type="Gene3D" id="3.40.1800.20">
    <property type="match status" value="1"/>
</dbReference>
<reference evidence="10" key="2">
    <citation type="journal article" date="2007" name="Science">
        <title>Genome sequence of Aedes aegypti, a major arbovirus vector.</title>
        <authorList>
            <person name="Nene V."/>
            <person name="Wortman J.R."/>
            <person name="Lawson D."/>
            <person name="Haas B."/>
            <person name="Kodira C."/>
            <person name="Tu Z.J."/>
            <person name="Loftus B."/>
            <person name="Xi Z."/>
            <person name="Megy K."/>
            <person name="Grabherr M."/>
            <person name="Ren Q."/>
            <person name="Zdobnov E.M."/>
            <person name="Lobo N.F."/>
            <person name="Campbell K.S."/>
            <person name="Brown S.E."/>
            <person name="Bonaldo M.F."/>
            <person name="Zhu J."/>
            <person name="Sinkins S.P."/>
            <person name="Hogenkamp D.G."/>
            <person name="Amedeo P."/>
            <person name="Arensburger P."/>
            <person name="Atkinson P.W."/>
            <person name="Bidwell S."/>
            <person name="Biedler J."/>
            <person name="Birney E."/>
            <person name="Bruggner R.V."/>
            <person name="Costas J."/>
            <person name="Coy M.R."/>
            <person name="Crabtree J."/>
            <person name="Crawford M."/>
            <person name="Debruyn B."/>
            <person name="Decaprio D."/>
            <person name="Eiglmeier K."/>
            <person name="Eisenstadt E."/>
            <person name="El-Dorry H."/>
            <person name="Gelbart W.M."/>
            <person name="Gomes S.L."/>
            <person name="Hammond M."/>
            <person name="Hannick L.I."/>
            <person name="Hogan J.R."/>
            <person name="Holmes M.H."/>
            <person name="Jaffe D."/>
            <person name="Johnston J.S."/>
            <person name="Kennedy R.C."/>
            <person name="Koo H."/>
            <person name="Kravitz S."/>
            <person name="Kriventseva E.V."/>
            <person name="Kulp D."/>
            <person name="Labutti K."/>
            <person name="Lee E."/>
            <person name="Li S."/>
            <person name="Lovin D.D."/>
            <person name="Mao C."/>
            <person name="Mauceli E."/>
            <person name="Menck C.F."/>
            <person name="Miller J.R."/>
            <person name="Montgomery P."/>
            <person name="Mori A."/>
            <person name="Nascimento A.L."/>
            <person name="Naveira H.F."/>
            <person name="Nusbaum C."/>
            <person name="O'leary S."/>
            <person name="Orvis J."/>
            <person name="Pertea M."/>
            <person name="Quesneville H."/>
            <person name="Reidenbach K.R."/>
            <person name="Rogers Y.H."/>
            <person name="Roth C.W."/>
            <person name="Schneider J.R."/>
            <person name="Schatz M."/>
            <person name="Shumway M."/>
            <person name="Stanke M."/>
            <person name="Stinson E.O."/>
            <person name="Tubio J.M."/>
            <person name="Vanzee J.P."/>
            <person name="Verjovski-Almeida S."/>
            <person name="Werner D."/>
            <person name="White O."/>
            <person name="Wyder S."/>
            <person name="Zeng Q."/>
            <person name="Zhao Q."/>
            <person name="Zhao Y."/>
            <person name="Hill C.A."/>
            <person name="Raikhel A.S."/>
            <person name="Soares M.B."/>
            <person name="Knudson D.L."/>
            <person name="Lee N.H."/>
            <person name="Galagan J."/>
            <person name="Salzberg S.L."/>
            <person name="Paulsen I.T."/>
            <person name="Dimopoulos G."/>
            <person name="Collins F.H."/>
            <person name="Birren B."/>
            <person name="Fraser-Liggett C.M."/>
            <person name="Severson D.W."/>
        </authorList>
    </citation>
    <scope>NUCLEOTIDE SEQUENCE [LARGE SCALE GENOMIC DNA]</scope>
    <source>
        <strain evidence="10">Liverpool</strain>
    </source>
</reference>
<dbReference type="InterPro" id="IPR013087">
    <property type="entry name" value="Znf_C2H2_type"/>
</dbReference>
<dbReference type="SMART" id="SM00868">
    <property type="entry name" value="zf-AD"/>
    <property type="match status" value="1"/>
</dbReference>
<dbReference type="SUPFAM" id="SSF57716">
    <property type="entry name" value="Glucocorticoid receptor-like (DNA-binding domain)"/>
    <property type="match status" value="1"/>
</dbReference>
<dbReference type="Proteomes" id="UP000682892">
    <property type="component" value="Chromosome 3"/>
</dbReference>
<proteinExistence type="predicted"/>
<dbReference type="AlphaFoldDB" id="Q17I70"/>
<evidence type="ECO:0000256" key="7">
    <source>
        <dbReference type="SAM" id="MobiDB-lite"/>
    </source>
</evidence>
<reference evidence="10" key="1">
    <citation type="submission" date="2005-10" db="EMBL/GenBank/DDBJ databases">
        <authorList>
            <person name="Loftus B.J."/>
            <person name="Nene V.M."/>
            <person name="Hannick L.I."/>
            <person name="Bidwell S."/>
            <person name="Haas B."/>
            <person name="Amedeo P."/>
            <person name="Orvis J."/>
            <person name="Wortman J.R."/>
            <person name="White O.R."/>
            <person name="Salzberg S."/>
            <person name="Shumway M."/>
            <person name="Koo H."/>
            <person name="Zhao Y."/>
            <person name="Holmes M."/>
            <person name="Miller J."/>
            <person name="Schatz M."/>
            <person name="Pop M."/>
            <person name="Pai G."/>
            <person name="Utterback T."/>
            <person name="Rogers Y.-H."/>
            <person name="Kravitz S."/>
            <person name="Fraser C.M."/>
        </authorList>
    </citation>
    <scope>NUCLEOTIDE SEQUENCE</scope>
    <source>
        <strain evidence="10">Liverpool</strain>
    </source>
</reference>
<keyword evidence="4 6" id="KW-0862">Zinc</keyword>
<feature type="domain" description="ZAD" evidence="9">
    <location>
        <begin position="9"/>
        <end position="82"/>
    </location>
</feature>
<dbReference type="PANTHER" id="PTHR24379">
    <property type="entry name" value="KRAB AND ZINC FINGER DOMAIN-CONTAINING"/>
    <property type="match status" value="1"/>
</dbReference>
<dbReference type="HOGENOM" id="CLU_002678_94_3_1"/>
<feature type="binding site" evidence="6">
    <location>
        <position position="11"/>
    </location>
    <ligand>
        <name>Zn(2+)</name>
        <dbReference type="ChEBI" id="CHEBI:29105"/>
    </ligand>
</feature>
<keyword evidence="2" id="KW-0677">Repeat</keyword>
<dbReference type="eggNOG" id="KOG1721">
    <property type="taxonomic scope" value="Eukaryota"/>
</dbReference>
<feature type="binding site" evidence="6">
    <location>
        <position position="55"/>
    </location>
    <ligand>
        <name>Zn(2+)</name>
        <dbReference type="ChEBI" id="CHEBI:29105"/>
    </ligand>
</feature>
<dbReference type="SUPFAM" id="SSF57667">
    <property type="entry name" value="beta-beta-alpha zinc fingers"/>
    <property type="match status" value="2"/>
</dbReference>
<evidence type="ECO:0000256" key="4">
    <source>
        <dbReference type="ARBA" id="ARBA00022833"/>
    </source>
</evidence>
<reference evidence="10" key="3">
    <citation type="submission" date="2012-09" db="EMBL/GenBank/DDBJ databases">
        <authorList>
            <consortium name="VectorBase"/>
        </authorList>
    </citation>
    <scope>NUCLEOTIDE SEQUENCE</scope>
    <source>
        <strain evidence="10">Liverpool</strain>
    </source>
</reference>
<accession>Q17I70</accession>
<dbReference type="PaxDb" id="7159-AAEL002454-PA"/>
<feature type="binding site" evidence="6">
    <location>
        <position position="58"/>
    </location>
    <ligand>
        <name>Zn(2+)</name>
        <dbReference type="ChEBI" id="CHEBI:29105"/>
    </ligand>
</feature>
<feature type="domain" description="C2H2-type" evidence="8">
    <location>
        <begin position="262"/>
        <end position="289"/>
    </location>
</feature>
<gene>
    <name evidence="10" type="ORF">AaeL_AAEL002454</name>
</gene>
<dbReference type="GO" id="GO:0005634">
    <property type="term" value="C:nucleus"/>
    <property type="evidence" value="ECO:0007669"/>
    <property type="project" value="InterPro"/>
</dbReference>
<dbReference type="PhylomeDB" id="Q17I70"/>
<evidence type="ECO:0000256" key="1">
    <source>
        <dbReference type="ARBA" id="ARBA00022723"/>
    </source>
</evidence>
<keyword evidence="3 5" id="KW-0863">Zinc-finger</keyword>
<dbReference type="InterPro" id="IPR036236">
    <property type="entry name" value="Znf_C2H2_sf"/>
</dbReference>
<evidence type="ECO:0000313" key="11">
    <source>
        <dbReference type="Proteomes" id="UP000682892"/>
    </source>
</evidence>
<feature type="region of interest" description="Disordered" evidence="7">
    <location>
        <begin position="148"/>
        <end position="199"/>
    </location>
</feature>
<evidence type="ECO:0000256" key="2">
    <source>
        <dbReference type="ARBA" id="ARBA00022737"/>
    </source>
</evidence>
<dbReference type="OMA" id="SNRYFDC"/>
<dbReference type="VEuPathDB" id="VectorBase:AAEL002454"/>
<dbReference type="GO" id="GO:0008270">
    <property type="term" value="F:zinc ion binding"/>
    <property type="evidence" value="ECO:0007669"/>
    <property type="project" value="UniProtKB-UniRule"/>
</dbReference>
<evidence type="ECO:0000256" key="6">
    <source>
        <dbReference type="PROSITE-ProRule" id="PRU01263"/>
    </source>
</evidence>
<dbReference type="PANTHER" id="PTHR24379:SF121">
    <property type="entry name" value="C2H2-TYPE DOMAIN-CONTAINING PROTEIN"/>
    <property type="match status" value="1"/>
</dbReference>
<evidence type="ECO:0000259" key="8">
    <source>
        <dbReference type="PROSITE" id="PS50157"/>
    </source>
</evidence>
<dbReference type="EMBL" id="CH477242">
    <property type="protein sequence ID" value="EAT46359.1"/>
    <property type="molecule type" value="Genomic_DNA"/>
</dbReference>
<dbReference type="Gene3D" id="3.30.160.60">
    <property type="entry name" value="Classic Zinc Finger"/>
    <property type="match status" value="3"/>
</dbReference>
<dbReference type="STRING" id="7159.Q17I70"/>
<evidence type="ECO:0000313" key="10">
    <source>
        <dbReference type="EMBL" id="EAT46359.1"/>
    </source>
</evidence>
<protein>
    <submittedName>
        <fullName evidence="10">AAEL002454-PA</fullName>
    </submittedName>
</protein>
<keyword evidence="1 6" id="KW-0479">Metal-binding</keyword>
<sequence>MEPFESTTHMCRLCLRKYSVKQMVHVFAKEHELDQAIYEAVSIKMYQLDAMASICNNCQTIIQIINCFREACQKSDTILKNGTTTLDSNAWSSSYATNVFHLTEKLIKTHQKDMDFLYKNHISLKEQAAASEFIVQYIKEEEHIEINDYGTGQDEPDYLNSTVPEDTSGTDDNISRTQDQTESDSEASNKRKRKKKSENQQEKVVCSTCGEMVPHKGLEGHMNRHLGVRPFPCNVAGCDAKLYSKFSLQQHRSRHKSSNRYFDCEVCGKRIKGNAYWLVHKRIHEEEPKYSCDICGKKFHRKFKLKDHSTVHSGIADYSCELCGKFFTVKHNLTAHYQRHKKNGTYPDGFEPNASVNA</sequence>
<dbReference type="Pfam" id="PF00096">
    <property type="entry name" value="zf-C2H2"/>
    <property type="match status" value="2"/>
</dbReference>
<evidence type="ECO:0000256" key="3">
    <source>
        <dbReference type="ARBA" id="ARBA00022771"/>
    </source>
</evidence>
<feature type="binding site" evidence="6">
    <location>
        <position position="14"/>
    </location>
    <ligand>
        <name>Zn(2+)</name>
        <dbReference type="ChEBI" id="CHEBI:29105"/>
    </ligand>
</feature>
<dbReference type="PROSITE" id="PS50157">
    <property type="entry name" value="ZINC_FINGER_C2H2_2"/>
    <property type="match status" value="3"/>
</dbReference>
<organism evidence="10 11">
    <name type="scientific">Aedes aegypti</name>
    <name type="common">Yellowfever mosquito</name>
    <name type="synonym">Culex aegypti</name>
    <dbReference type="NCBI Taxonomy" id="7159"/>
    <lineage>
        <taxon>Eukaryota</taxon>
        <taxon>Metazoa</taxon>
        <taxon>Ecdysozoa</taxon>
        <taxon>Arthropoda</taxon>
        <taxon>Hexapoda</taxon>
        <taxon>Insecta</taxon>
        <taxon>Pterygota</taxon>
        <taxon>Neoptera</taxon>
        <taxon>Endopterygota</taxon>
        <taxon>Diptera</taxon>
        <taxon>Nematocera</taxon>
        <taxon>Culicoidea</taxon>
        <taxon>Culicidae</taxon>
        <taxon>Culicinae</taxon>
        <taxon>Aedini</taxon>
        <taxon>Aedes</taxon>
        <taxon>Stegomyia</taxon>
    </lineage>
</organism>
<evidence type="ECO:0000256" key="5">
    <source>
        <dbReference type="PROSITE-ProRule" id="PRU00042"/>
    </source>
</evidence>
<dbReference type="PROSITE" id="PS51915">
    <property type="entry name" value="ZAD"/>
    <property type="match status" value="1"/>
</dbReference>
<dbReference type="OrthoDB" id="10004641at2759"/>
<feature type="domain" description="C2H2-type" evidence="8">
    <location>
        <begin position="290"/>
        <end position="317"/>
    </location>
</feature>